<keyword evidence="6 9" id="KW-0238">DNA-binding</keyword>
<dbReference type="InterPro" id="IPR036187">
    <property type="entry name" value="DNA_mismatch_repair_MutS_sf"/>
</dbReference>
<comment type="similarity">
    <text evidence="1 9 10">Belongs to the DNA mismatch repair MutS family.</text>
</comment>
<dbReference type="AlphaFoldDB" id="H9UJB0"/>
<dbReference type="eggNOG" id="COG0249">
    <property type="taxonomic scope" value="Bacteria"/>
</dbReference>
<evidence type="ECO:0000256" key="1">
    <source>
        <dbReference type="ARBA" id="ARBA00006271"/>
    </source>
</evidence>
<dbReference type="NCBIfam" id="NF003810">
    <property type="entry name" value="PRK05399.1"/>
    <property type="match status" value="1"/>
</dbReference>
<dbReference type="PANTHER" id="PTHR11361:SF34">
    <property type="entry name" value="DNA MISMATCH REPAIR PROTEIN MSH1, MITOCHONDRIAL"/>
    <property type="match status" value="1"/>
</dbReference>
<dbReference type="InterPro" id="IPR036678">
    <property type="entry name" value="MutS_con_dom_sf"/>
</dbReference>
<evidence type="ECO:0000256" key="10">
    <source>
        <dbReference type="RuleBase" id="RU003756"/>
    </source>
</evidence>
<gene>
    <name evidence="9" type="primary">mutS</name>
    <name evidence="13" type="ordered locus">Spiaf_1544</name>
</gene>
<dbReference type="InterPro" id="IPR027417">
    <property type="entry name" value="P-loop_NTPase"/>
</dbReference>
<dbReference type="GO" id="GO:0140664">
    <property type="term" value="F:ATP-dependent DNA damage sensor activity"/>
    <property type="evidence" value="ECO:0007669"/>
    <property type="project" value="InterPro"/>
</dbReference>
<accession>H9UJB0</accession>
<dbReference type="Gene3D" id="3.30.420.110">
    <property type="entry name" value="MutS, connector domain"/>
    <property type="match status" value="1"/>
</dbReference>
<dbReference type="PATRIC" id="fig|889378.3.peg.1536"/>
<dbReference type="OrthoDB" id="9802448at2"/>
<dbReference type="SUPFAM" id="SSF53150">
    <property type="entry name" value="DNA repair protein MutS, domain II"/>
    <property type="match status" value="1"/>
</dbReference>
<protein>
    <recommendedName>
        <fullName evidence="2 9">DNA mismatch repair protein MutS</fullName>
    </recommendedName>
</protein>
<dbReference type="SUPFAM" id="SSF55271">
    <property type="entry name" value="DNA repair protein MutS, domain I"/>
    <property type="match status" value="1"/>
</dbReference>
<dbReference type="PROSITE" id="PS00486">
    <property type="entry name" value="DNA_MISMATCH_REPAIR_2"/>
    <property type="match status" value="1"/>
</dbReference>
<dbReference type="InterPro" id="IPR000432">
    <property type="entry name" value="DNA_mismatch_repair_MutS_C"/>
</dbReference>
<dbReference type="InterPro" id="IPR045076">
    <property type="entry name" value="MutS"/>
</dbReference>
<feature type="coiled-coil region" evidence="11">
    <location>
        <begin position="509"/>
        <end position="548"/>
    </location>
</feature>
<dbReference type="SUPFAM" id="SSF52540">
    <property type="entry name" value="P-loop containing nucleoside triphosphate hydrolases"/>
    <property type="match status" value="1"/>
</dbReference>
<dbReference type="SMART" id="SM00533">
    <property type="entry name" value="MUTSd"/>
    <property type="match status" value="1"/>
</dbReference>
<keyword evidence="14" id="KW-1185">Reference proteome</keyword>
<dbReference type="InterPro" id="IPR007860">
    <property type="entry name" value="DNA_mmatch_repair_MutS_con_dom"/>
</dbReference>
<dbReference type="Gene3D" id="3.40.1170.10">
    <property type="entry name" value="DNA repair protein MutS, domain I"/>
    <property type="match status" value="1"/>
</dbReference>
<dbReference type="InterPro" id="IPR007861">
    <property type="entry name" value="DNA_mismatch_repair_MutS_clamp"/>
</dbReference>
<dbReference type="Gene3D" id="3.40.50.300">
    <property type="entry name" value="P-loop containing nucleotide triphosphate hydrolases"/>
    <property type="match status" value="1"/>
</dbReference>
<dbReference type="InterPro" id="IPR017261">
    <property type="entry name" value="DNA_mismatch_repair_MutS/MSH"/>
</dbReference>
<dbReference type="RefSeq" id="WP_014455586.1">
    <property type="nucleotide sequence ID" value="NC_017098.1"/>
</dbReference>
<dbReference type="STRING" id="889378.Spiaf_1544"/>
<dbReference type="InterPro" id="IPR007696">
    <property type="entry name" value="DNA_mismatch_repair_MutS_core"/>
</dbReference>
<dbReference type="SMART" id="SM00534">
    <property type="entry name" value="MUTSac"/>
    <property type="match status" value="1"/>
</dbReference>
<dbReference type="NCBIfam" id="TIGR01070">
    <property type="entry name" value="mutS1"/>
    <property type="match status" value="1"/>
</dbReference>
<keyword evidence="5 9" id="KW-0067">ATP-binding</keyword>
<evidence type="ECO:0000256" key="2">
    <source>
        <dbReference type="ARBA" id="ARBA00021982"/>
    </source>
</evidence>
<dbReference type="SUPFAM" id="SSF48334">
    <property type="entry name" value="DNA repair protein MutS, domain III"/>
    <property type="match status" value="1"/>
</dbReference>
<dbReference type="Pfam" id="PF05192">
    <property type="entry name" value="MutS_III"/>
    <property type="match status" value="1"/>
</dbReference>
<dbReference type="Pfam" id="PF05190">
    <property type="entry name" value="MutS_IV"/>
    <property type="match status" value="1"/>
</dbReference>
<name>H9UJB0_SPIAZ</name>
<evidence type="ECO:0000256" key="5">
    <source>
        <dbReference type="ARBA" id="ARBA00022840"/>
    </source>
</evidence>
<comment type="function">
    <text evidence="8 9">This protein is involved in the repair of mismatches in DNA. It is possible that it carries out the mismatch recognition step. This protein has a weak ATPase activity.</text>
</comment>
<dbReference type="Gene3D" id="1.10.1420.10">
    <property type="match status" value="2"/>
</dbReference>
<evidence type="ECO:0000313" key="14">
    <source>
        <dbReference type="Proteomes" id="UP000007383"/>
    </source>
</evidence>
<dbReference type="Proteomes" id="UP000007383">
    <property type="component" value="Chromosome"/>
</dbReference>
<dbReference type="InterPro" id="IPR016151">
    <property type="entry name" value="DNA_mismatch_repair_MutS_N"/>
</dbReference>
<sequence length="864" mass="95886">MSADTPMMQQYRRIKDQQRDAILFFRLGDFYEMFFHDAKEAAAVLGLTLTQRNGVPMCGVPYHAANTYIPRLLRAGKKIAICEQTQLPAAGSKLATREVTQVISPGIITEQDFLDSNRDNYLVAVCRQATELCMAWIDISTGRFELHSYPWEQAVPGLRQELARLAPRELIVQESLLETPVGEVLRSSRDVVVNRYPDWLFSVEESYRRLTDYFGTTNLRGFGLDENDPGLAPAGIVLEYIQENAGSRLSHVNSIGKLRDGDFVPLDEATQRNLELVENLQDGGTEFTLFRVLNYTETAMGARALARWLKQPLRRIDPICDRQQRVAQLYHHQTTLSEIRECIAGARDLERLGSKIGMGRCNPREMEAVGATLAVVLQLQDLLARQPELLPVFPVARESGEAARKLHALIAHAIADNPPTTPGDGGCIRTGFDAEVDRLRQLHDNSGEILQDYIRKLQQETGIPSLKVKYNRILGHFIEVTRTHRDKVPESFIPRQSLTQSDRFTTTELNRIESSLNSAEQNLIDRELEVYADVRSQVEDELAELQRIAALLGELDALQSLAQAATIHGYVQPRLDSSRKLSISGGRHPVVEQHLPPGDFVPNSVELSEPRFALITGPNMAGKSTYLRQAALIVLMAQIGSFVPANDAHIGVVDNLFCRVGARDNLARGESTFLVEMSETAHILRTSSDRSLIIMDEVGRGTSSTDGQAIAHAVCDYILNHIRARTLFATHYHQLSMIEHPDFTNLSLSVVENGSDIVFLREIQDGPSNHSYGIQAARLAGVPKAIIAAAEQFLLQMEPENQGELPRMVSPADPAAVPAAAPPDSLFSVETEAADMLRNTDPDSITPLQALQLVAQLREKLLSG</sequence>
<feature type="domain" description="DNA mismatch repair proteins mutS family" evidence="12">
    <location>
        <begin position="691"/>
        <end position="707"/>
    </location>
</feature>
<feature type="binding site" evidence="9">
    <location>
        <begin position="617"/>
        <end position="624"/>
    </location>
    <ligand>
        <name>ATP</name>
        <dbReference type="ChEBI" id="CHEBI:30616"/>
    </ligand>
</feature>
<organism evidence="13 14">
    <name type="scientific">Spirochaeta africana (strain ATCC 700263 / DSM 8902 / Z-7692)</name>
    <dbReference type="NCBI Taxonomy" id="889378"/>
    <lineage>
        <taxon>Bacteria</taxon>
        <taxon>Pseudomonadati</taxon>
        <taxon>Spirochaetota</taxon>
        <taxon>Spirochaetia</taxon>
        <taxon>Spirochaetales</taxon>
        <taxon>Spirochaetaceae</taxon>
        <taxon>Spirochaeta</taxon>
    </lineage>
</organism>
<evidence type="ECO:0000256" key="6">
    <source>
        <dbReference type="ARBA" id="ARBA00023125"/>
    </source>
</evidence>
<dbReference type="InterPro" id="IPR007695">
    <property type="entry name" value="DNA_mismatch_repair_MutS-lik_N"/>
</dbReference>
<evidence type="ECO:0000313" key="13">
    <source>
        <dbReference type="EMBL" id="AFG37603.1"/>
    </source>
</evidence>
<dbReference type="Pfam" id="PF05188">
    <property type="entry name" value="MutS_II"/>
    <property type="match status" value="1"/>
</dbReference>
<dbReference type="HOGENOM" id="CLU_002472_1_3_12"/>
<proteinExistence type="inferred from homology"/>
<evidence type="ECO:0000256" key="7">
    <source>
        <dbReference type="ARBA" id="ARBA00023204"/>
    </source>
</evidence>
<dbReference type="Pfam" id="PF00488">
    <property type="entry name" value="MutS_V"/>
    <property type="match status" value="1"/>
</dbReference>
<dbReference type="KEGG" id="sfc:Spiaf_1544"/>
<evidence type="ECO:0000259" key="12">
    <source>
        <dbReference type="PROSITE" id="PS00486"/>
    </source>
</evidence>
<keyword evidence="3 9" id="KW-0547">Nucleotide-binding</keyword>
<dbReference type="GO" id="GO:0006298">
    <property type="term" value="P:mismatch repair"/>
    <property type="evidence" value="ECO:0007669"/>
    <property type="project" value="UniProtKB-UniRule"/>
</dbReference>
<dbReference type="EMBL" id="CP003282">
    <property type="protein sequence ID" value="AFG37603.1"/>
    <property type="molecule type" value="Genomic_DNA"/>
</dbReference>
<dbReference type="PANTHER" id="PTHR11361">
    <property type="entry name" value="DNA MISMATCH REPAIR PROTEIN MUTS FAMILY MEMBER"/>
    <property type="match status" value="1"/>
</dbReference>
<evidence type="ECO:0000256" key="11">
    <source>
        <dbReference type="SAM" id="Coils"/>
    </source>
</evidence>
<evidence type="ECO:0000256" key="8">
    <source>
        <dbReference type="ARBA" id="ARBA00024647"/>
    </source>
</evidence>
<dbReference type="GO" id="GO:0005829">
    <property type="term" value="C:cytosol"/>
    <property type="evidence" value="ECO:0007669"/>
    <property type="project" value="TreeGrafter"/>
</dbReference>
<evidence type="ECO:0000256" key="3">
    <source>
        <dbReference type="ARBA" id="ARBA00022741"/>
    </source>
</evidence>
<dbReference type="GO" id="GO:0003684">
    <property type="term" value="F:damaged DNA binding"/>
    <property type="evidence" value="ECO:0007669"/>
    <property type="project" value="UniProtKB-UniRule"/>
</dbReference>
<keyword evidence="7 9" id="KW-0234">DNA repair</keyword>
<dbReference type="InterPro" id="IPR005748">
    <property type="entry name" value="DNA_mismatch_repair_MutS"/>
</dbReference>
<dbReference type="PIRSF" id="PIRSF037677">
    <property type="entry name" value="DNA_mis_repair_Msh6"/>
    <property type="match status" value="1"/>
</dbReference>
<dbReference type="GO" id="GO:0005524">
    <property type="term" value="F:ATP binding"/>
    <property type="evidence" value="ECO:0007669"/>
    <property type="project" value="UniProtKB-UniRule"/>
</dbReference>
<dbReference type="HAMAP" id="MF_00096">
    <property type="entry name" value="MutS"/>
    <property type="match status" value="1"/>
</dbReference>
<dbReference type="GO" id="GO:0030983">
    <property type="term" value="F:mismatched DNA binding"/>
    <property type="evidence" value="ECO:0007669"/>
    <property type="project" value="InterPro"/>
</dbReference>
<evidence type="ECO:0000256" key="9">
    <source>
        <dbReference type="HAMAP-Rule" id="MF_00096"/>
    </source>
</evidence>
<keyword evidence="4 9" id="KW-0227">DNA damage</keyword>
<reference evidence="14" key="1">
    <citation type="journal article" date="2013" name="Stand. Genomic Sci.">
        <title>Complete genome sequence of the halophilic bacterium Spirochaeta africana type strain (Z-7692(T)) from the alkaline Lake Magadi in the East African Rift.</title>
        <authorList>
            <person name="Liolos K."/>
            <person name="Abt B."/>
            <person name="Scheuner C."/>
            <person name="Teshima H."/>
            <person name="Held B."/>
            <person name="Lapidus A."/>
            <person name="Nolan M."/>
            <person name="Lucas S."/>
            <person name="Deshpande S."/>
            <person name="Cheng J.F."/>
            <person name="Tapia R."/>
            <person name="Goodwin L.A."/>
            <person name="Pitluck S."/>
            <person name="Pagani I."/>
            <person name="Ivanova N."/>
            <person name="Mavromatis K."/>
            <person name="Mikhailova N."/>
            <person name="Huntemann M."/>
            <person name="Pati A."/>
            <person name="Chen A."/>
            <person name="Palaniappan K."/>
            <person name="Land M."/>
            <person name="Rohde M."/>
            <person name="Tindall B.J."/>
            <person name="Detter J.C."/>
            <person name="Goker M."/>
            <person name="Bristow J."/>
            <person name="Eisen J.A."/>
            <person name="Markowitz V."/>
            <person name="Hugenholtz P."/>
            <person name="Woyke T."/>
            <person name="Klenk H.P."/>
            <person name="Kyrpides N.C."/>
        </authorList>
    </citation>
    <scope>NUCLEOTIDE SEQUENCE</scope>
    <source>
        <strain evidence="14">ATCC 700263 / DSM 8902 / Z-7692</strain>
    </source>
</reference>
<keyword evidence="11" id="KW-0175">Coiled coil</keyword>
<evidence type="ECO:0000256" key="4">
    <source>
        <dbReference type="ARBA" id="ARBA00022763"/>
    </source>
</evidence>
<dbReference type="Pfam" id="PF01624">
    <property type="entry name" value="MutS_I"/>
    <property type="match status" value="1"/>
</dbReference>